<feature type="binding site" evidence="4">
    <location>
        <position position="217"/>
    </location>
    <ligand>
        <name>substrate</name>
    </ligand>
</feature>
<dbReference type="NCBIfam" id="TIGR00449">
    <property type="entry name" value="tgt_general"/>
    <property type="match status" value="1"/>
</dbReference>
<keyword evidence="3 4" id="KW-0819">tRNA processing</keyword>
<dbReference type="InterPro" id="IPR004803">
    <property type="entry name" value="TGT"/>
</dbReference>
<feature type="binding site" evidence="4">
    <location>
        <position position="147"/>
    </location>
    <ligand>
        <name>substrate</name>
    </ligand>
</feature>
<comment type="pathway">
    <text evidence="4">tRNA modification; tRNA-queuosine biosynthesis.</text>
</comment>
<evidence type="ECO:0000313" key="6">
    <source>
        <dbReference type="EMBL" id="QLF70467.1"/>
    </source>
</evidence>
<evidence type="ECO:0000256" key="1">
    <source>
        <dbReference type="ARBA" id="ARBA00022676"/>
    </source>
</evidence>
<feature type="binding site" evidence="4">
    <location>
        <position position="190"/>
    </location>
    <ligand>
        <name>substrate</name>
    </ligand>
</feature>
<feature type="active site" description="Nucleophile" evidence="4">
    <location>
        <position position="267"/>
    </location>
</feature>
<evidence type="ECO:0000256" key="4">
    <source>
        <dbReference type="HAMAP-Rule" id="MF_00168"/>
    </source>
</evidence>
<evidence type="ECO:0000256" key="3">
    <source>
        <dbReference type="ARBA" id="ARBA00022694"/>
    </source>
</evidence>
<gene>
    <name evidence="4 6" type="primary">tgt</name>
    <name evidence="6" type="ORF">FE840_013490</name>
</gene>
<comment type="caution">
    <text evidence="4">Lacks conserved residue(s) required for the propagation of feature annotation.</text>
</comment>
<comment type="subunit">
    <text evidence="4">Homodimer. Within each dimer, one monomer is responsible for RNA recognition and catalysis, while the other monomer binds to the replacement base PreQ1.</text>
</comment>
<feature type="binding site" evidence="4">
    <location>
        <begin position="93"/>
        <end position="97"/>
    </location>
    <ligand>
        <name>substrate</name>
    </ligand>
</feature>
<dbReference type="PANTHER" id="PTHR46499:SF1">
    <property type="entry name" value="QUEUINE TRNA-RIBOSYLTRANSFERASE"/>
    <property type="match status" value="1"/>
</dbReference>
<keyword evidence="7" id="KW-1185">Reference proteome</keyword>
<keyword evidence="2 4" id="KW-0808">Transferase</keyword>
<organism evidence="6 7">
    <name type="scientific">Peteryoungia desertarenae</name>
    <dbReference type="NCBI Taxonomy" id="1813451"/>
    <lineage>
        <taxon>Bacteria</taxon>
        <taxon>Pseudomonadati</taxon>
        <taxon>Pseudomonadota</taxon>
        <taxon>Alphaproteobacteria</taxon>
        <taxon>Hyphomicrobiales</taxon>
        <taxon>Rhizobiaceae</taxon>
        <taxon>Peteryoungia</taxon>
    </lineage>
</organism>
<comment type="similarity">
    <text evidence="4">Belongs to the queuine tRNA-ribosyltransferase family.</text>
</comment>
<dbReference type="InterPro" id="IPR036511">
    <property type="entry name" value="TGT-like_sf"/>
</dbReference>
<feature type="region of interest" description="RNA binding" evidence="4">
    <location>
        <begin position="248"/>
        <end position="254"/>
    </location>
</feature>
<accession>A0ABX6QPV5</accession>
<dbReference type="EMBL" id="CP058350">
    <property type="protein sequence ID" value="QLF70467.1"/>
    <property type="molecule type" value="Genomic_DNA"/>
</dbReference>
<comment type="catalytic activity">
    <reaction evidence="4">
        <text>7-aminomethyl-7-carbaguanine + guanosine(34) in tRNA = 7-aminomethyl-7-carbaguanosine(34) in tRNA + guanine</text>
        <dbReference type="Rhea" id="RHEA:24104"/>
        <dbReference type="Rhea" id="RHEA-COMP:10341"/>
        <dbReference type="Rhea" id="RHEA-COMP:10342"/>
        <dbReference type="ChEBI" id="CHEBI:16235"/>
        <dbReference type="ChEBI" id="CHEBI:58703"/>
        <dbReference type="ChEBI" id="CHEBI:74269"/>
        <dbReference type="ChEBI" id="CHEBI:82833"/>
        <dbReference type="EC" id="2.4.2.29"/>
    </reaction>
</comment>
<dbReference type="PANTHER" id="PTHR46499">
    <property type="entry name" value="QUEUINE TRNA-RIBOSYLTRANSFERASE"/>
    <property type="match status" value="1"/>
</dbReference>
<dbReference type="SUPFAM" id="SSF51713">
    <property type="entry name" value="tRNA-guanine transglycosylase"/>
    <property type="match status" value="1"/>
</dbReference>
<evidence type="ECO:0000313" key="7">
    <source>
        <dbReference type="Proteomes" id="UP000308530"/>
    </source>
</evidence>
<dbReference type="InterPro" id="IPR050076">
    <property type="entry name" value="ArchSynthase1/Queuine_TRR"/>
</dbReference>
<keyword evidence="4" id="KW-0671">Queuosine biosynthesis</keyword>
<comment type="function">
    <text evidence="4">Catalyzes the base-exchange of a guanine (G) residue with the queuine precursor 7-aminomethyl-7-deazaguanine (PreQ1) at position 34 (anticodon wobble position) in tRNAs with GU(N) anticodons (tRNA-Asp, -Asn, -His and -Tyr). Catalysis occurs through a double-displacement mechanism. The nucleophile active site attacks the C1' of nucleotide 34 to detach the guanine base from the RNA, forming a covalent enzyme-RNA intermediate. The proton acceptor active site deprotonates the incoming PreQ1, allowing a nucleophilic attack on the C1' of the ribose to form the product. After dissociation, two additional enzymatic reactions on the tRNA convert PreQ1 to queuine (Q), resulting in the hypermodified nucleoside queuosine (7-(((4,5-cis-dihydroxy-2-cyclopenten-1-yl)amino)methyl)-7-deazaguanosine).</text>
</comment>
<dbReference type="GO" id="GO:0016757">
    <property type="term" value="F:glycosyltransferase activity"/>
    <property type="evidence" value="ECO:0007669"/>
    <property type="project" value="UniProtKB-KW"/>
</dbReference>
<feature type="region of interest" description="RNA binding; important for wobble base 34 recognition" evidence="4">
    <location>
        <begin position="272"/>
        <end position="276"/>
    </location>
</feature>
<proteinExistence type="inferred from homology"/>
<dbReference type="InterPro" id="IPR002616">
    <property type="entry name" value="tRNA_ribo_trans-like"/>
</dbReference>
<dbReference type="RefSeq" id="WP_138289740.1">
    <property type="nucleotide sequence ID" value="NZ_CP058350.1"/>
</dbReference>
<dbReference type="HAMAP" id="MF_00168">
    <property type="entry name" value="Q_tRNA_Tgt"/>
    <property type="match status" value="1"/>
</dbReference>
<reference evidence="6 7" key="1">
    <citation type="submission" date="2020-06" db="EMBL/GenBank/DDBJ databases">
        <title>Genome sequence of Rhizobium sp strain ADMK78.</title>
        <authorList>
            <person name="Rahi P."/>
        </authorList>
    </citation>
    <scope>NUCLEOTIDE SEQUENCE [LARGE SCALE GENOMIC DNA]</scope>
    <source>
        <strain evidence="6 7">ADMK78</strain>
    </source>
</reference>
<dbReference type="Gene3D" id="3.20.20.105">
    <property type="entry name" value="Queuine tRNA-ribosyltransferase-like"/>
    <property type="match status" value="1"/>
</dbReference>
<feature type="domain" description="tRNA-guanine(15) transglycosylase-like" evidence="5">
    <location>
        <begin position="15"/>
        <end position="368"/>
    </location>
</feature>
<evidence type="ECO:0000259" key="5">
    <source>
        <dbReference type="Pfam" id="PF01702"/>
    </source>
</evidence>
<evidence type="ECO:0000256" key="2">
    <source>
        <dbReference type="ARBA" id="ARBA00022679"/>
    </source>
</evidence>
<protein>
    <recommendedName>
        <fullName evidence="4">Queuine tRNA-ribosyltransferase</fullName>
        <ecNumber evidence="4">2.4.2.29</ecNumber>
    </recommendedName>
    <alternativeName>
        <fullName evidence="4">Guanine insertion enzyme</fullName>
    </alternativeName>
    <alternativeName>
        <fullName evidence="4">tRNA-guanine transglycosylase</fullName>
    </alternativeName>
</protein>
<feature type="active site" description="Proton acceptor" evidence="4">
    <location>
        <position position="93"/>
    </location>
</feature>
<dbReference type="Proteomes" id="UP000308530">
    <property type="component" value="Chromosome"/>
</dbReference>
<dbReference type="Pfam" id="PF01702">
    <property type="entry name" value="TGT"/>
    <property type="match status" value="1"/>
</dbReference>
<keyword evidence="1 4" id="KW-0328">Glycosyltransferase</keyword>
<sequence length="376" mass="41655">MSENFTFTLKATSGKARLGEVSMPRGTIRTPAFMPVGTVGTVKAMYLDQVKEGGADIILGNTYHLMLRPGAERVARLGGLHELIRWQGPILTDSGGFQVMSLSGLRKLDEQGVTFKSHVDGSLHHMSPERSIEIQGLLGSDIQMQLDECIALPAEPREIERAMEMSLRWAERCRVAFGNQPGKAMFGIVQGGDQPALRIRSAEGLKQLDLKGYAVGGLAVGEPQQVMLEMLGVTLPVLPTNKPRYLMGVGTPDDILKSVAEGVDMFDCVMPTRSGRHGLAFTRRGKVNIRNARHAEDMRPLDDQSNCPASREYSRAYLHHLVRSNEALGGMLLSWNNLCYYQELMQGIREAIAENRFEDFKAETLEMWKRGDIDPV</sequence>
<dbReference type="NCBIfam" id="TIGR00430">
    <property type="entry name" value="Q_tRNA_tgt"/>
    <property type="match status" value="1"/>
</dbReference>
<dbReference type="EC" id="2.4.2.29" evidence="4"/>
<name>A0ABX6QPV5_9HYPH</name>